<dbReference type="PANTHER" id="PTHR24051:SF9">
    <property type="entry name" value="FIBRONECTIN TYPE-III DOMAIN-CONTAINING PROTEIN"/>
    <property type="match status" value="1"/>
</dbReference>
<proteinExistence type="predicted"/>
<dbReference type="Proteomes" id="UP000887565">
    <property type="component" value="Unplaced"/>
</dbReference>
<keyword evidence="2" id="KW-1015">Disulfide bond</keyword>
<keyword evidence="1" id="KW-0677">Repeat</keyword>
<keyword evidence="3" id="KW-1185">Reference proteome</keyword>
<dbReference type="PANTHER" id="PTHR24051">
    <property type="entry name" value="SUSHI DOMAIN-CONTAINING PROTEIN 1"/>
    <property type="match status" value="1"/>
</dbReference>
<reference evidence="4" key="1">
    <citation type="submission" date="2022-11" db="UniProtKB">
        <authorList>
            <consortium name="WormBaseParasite"/>
        </authorList>
    </citation>
    <scope>IDENTIFICATION</scope>
</reference>
<dbReference type="InterPro" id="IPR013783">
    <property type="entry name" value="Ig-like_fold"/>
</dbReference>
<evidence type="ECO:0000313" key="4">
    <source>
        <dbReference type="WBParaSite" id="nRc.2.0.1.t32876-RA"/>
    </source>
</evidence>
<accession>A0A915K3H8</accession>
<evidence type="ECO:0000256" key="2">
    <source>
        <dbReference type="ARBA" id="ARBA00023157"/>
    </source>
</evidence>
<protein>
    <submittedName>
        <fullName evidence="4">Fibronectin type-III domain-containing protein</fullName>
    </submittedName>
</protein>
<dbReference type="WBParaSite" id="nRc.2.0.1.t32876-RA">
    <property type="protein sequence ID" value="nRc.2.0.1.t32876-RA"/>
    <property type="gene ID" value="nRc.2.0.1.g32876"/>
</dbReference>
<dbReference type="Gene3D" id="2.60.40.10">
    <property type="entry name" value="Immunoglobulins"/>
    <property type="match status" value="1"/>
</dbReference>
<evidence type="ECO:0000313" key="3">
    <source>
        <dbReference type="Proteomes" id="UP000887565"/>
    </source>
</evidence>
<sequence length="244" mass="28152">SLVVTNLAICDETPFAFSISWNPIIEVSTPTTYQVRYAKSHTEVWSDPIEKDDYVLRCPGSTCDKHCFLIFNLDGTLSSYMIQVRLKSGNVWNRWRTMLYVPSAAVRNPRPYDECCIVSPPYFVDFIGHSDTIWKIPLKPVPNDTYVNRYFVIVDERETPGAIDERSLFDKVTAKRRGIPYYIAAALDRRTLYQHDGQTFIIGDGQVHGGYLNYPLVKGKKYNWAFMTSWDIEGKPLYGFYRGK</sequence>
<organism evidence="3 4">
    <name type="scientific">Romanomermis culicivorax</name>
    <name type="common">Nematode worm</name>
    <dbReference type="NCBI Taxonomy" id="13658"/>
    <lineage>
        <taxon>Eukaryota</taxon>
        <taxon>Metazoa</taxon>
        <taxon>Ecdysozoa</taxon>
        <taxon>Nematoda</taxon>
        <taxon>Enoplea</taxon>
        <taxon>Dorylaimia</taxon>
        <taxon>Mermithida</taxon>
        <taxon>Mermithoidea</taxon>
        <taxon>Mermithidae</taxon>
        <taxon>Romanomermis</taxon>
    </lineage>
</organism>
<name>A0A915K3H8_ROMCU</name>
<dbReference type="InterPro" id="IPR051622">
    <property type="entry name" value="R-tyr_protein_phosphatases"/>
</dbReference>
<evidence type="ECO:0000256" key="1">
    <source>
        <dbReference type="ARBA" id="ARBA00022737"/>
    </source>
</evidence>
<dbReference type="AlphaFoldDB" id="A0A915K3H8"/>